<accession>A0A839QNS2</accession>
<evidence type="ECO:0000313" key="4">
    <source>
        <dbReference type="EMBL" id="MBB2995646.1"/>
    </source>
</evidence>
<organism evidence="4 5">
    <name type="scientific">Paeniglutamicibacter cryotolerans</name>
    <dbReference type="NCBI Taxonomy" id="670079"/>
    <lineage>
        <taxon>Bacteria</taxon>
        <taxon>Bacillati</taxon>
        <taxon>Actinomycetota</taxon>
        <taxon>Actinomycetes</taxon>
        <taxon>Micrococcales</taxon>
        <taxon>Micrococcaceae</taxon>
        <taxon>Paeniglutamicibacter</taxon>
    </lineage>
</organism>
<evidence type="ECO:0000259" key="3">
    <source>
        <dbReference type="SMART" id="SM00903"/>
    </source>
</evidence>
<dbReference type="Gene3D" id="2.30.110.10">
    <property type="entry name" value="Electron Transport, Fmn-binding Protein, Chain A"/>
    <property type="match status" value="1"/>
</dbReference>
<dbReference type="InterPro" id="IPR012349">
    <property type="entry name" value="Split_barrel_FMN-bd"/>
</dbReference>
<dbReference type="InterPro" id="IPR041654">
    <property type="entry name" value="StyA_sbd"/>
</dbReference>
<comment type="similarity">
    <text evidence="1">Belongs to the non-flavoprotein flavin reductase family.</text>
</comment>
<evidence type="ECO:0000313" key="5">
    <source>
        <dbReference type="Proteomes" id="UP000523000"/>
    </source>
</evidence>
<dbReference type="AlphaFoldDB" id="A0A839QNS2"/>
<proteinExistence type="inferred from homology"/>
<dbReference type="Proteomes" id="UP000523000">
    <property type="component" value="Unassembled WGS sequence"/>
</dbReference>
<dbReference type="SUPFAM" id="SSF50475">
    <property type="entry name" value="FMN-binding split barrel"/>
    <property type="match status" value="1"/>
</dbReference>
<dbReference type="InterPro" id="IPR036188">
    <property type="entry name" value="FAD/NAD-bd_sf"/>
</dbReference>
<gene>
    <name evidence="4" type="ORF">E9229_001837</name>
</gene>
<keyword evidence="2" id="KW-0560">Oxidoreductase</keyword>
<reference evidence="4 5" key="1">
    <citation type="submission" date="2020-08" db="EMBL/GenBank/DDBJ databases">
        <title>Sequencing the genomes of 1000 actinobacteria strains.</title>
        <authorList>
            <person name="Klenk H.-P."/>
        </authorList>
    </citation>
    <scope>NUCLEOTIDE SEQUENCE [LARGE SCALE GENOMIC DNA]</scope>
    <source>
        <strain evidence="4 5">DSM 22826</strain>
    </source>
</reference>
<sequence>MKRIAIVGGGQSGLQLAFGLLGNGYDVTVYTDRDADEVGSGPVMSAQCMFESSLQLERDLSLDLWHEEAPEIASISMTRTDATGALLTSWTARLDNPARSVDQRLKISTWMRHFVAAGGSLVVGRVDLEELDRIAVDVDLVVVATGLSELGSLFPIDEERTRFDRPQRALALTYYEGAQEADQAGKRYFHIRGVGEYYSLPALTAKGSCEIMMIEAVPGGPLDRWGEVASGAEHLARCKEFLEEYLPEEAARCRDIRLTDDGGYLTGRFTPVVRHPIGTLPSGRLVLGMADAVVLNDPVTAQGANNAAKSADIYLQSIMARGDDPFDEDWMQETFERYWQGYGEWAVAWTNSMLEFEGSPGEQLVEAAATSPALAKFIVNGYNDPRNLYPAWFDAAESRLLIERSIREDNASQFDTRALRRALGQFATGVVVVTTRGEDGERIGLTVNSFTSVSMDPPLVLWCLSSESRNLEAFRRAEQFNIHVLASDQHHLSRRFSSPHAEKFEGMTDPDSTITPVLEGAAAQFLCNNVRQYTEGDHEIFIGEVREFTQFEQEPLVFHSGTYRVATRHPDFAI</sequence>
<evidence type="ECO:0000256" key="1">
    <source>
        <dbReference type="ARBA" id="ARBA00008898"/>
    </source>
</evidence>
<keyword evidence="5" id="KW-1185">Reference proteome</keyword>
<protein>
    <submittedName>
        <fullName evidence="4">Flavin reductase (DIM6/NTAB) family NADH-FMN oxidoreductase RutF/2-polyprenyl-6-methoxyphenol hydroxylase-like FAD-dependent oxidoreductase</fullName>
    </submittedName>
</protein>
<dbReference type="RefSeq" id="WP_183510867.1">
    <property type="nucleotide sequence ID" value="NZ_BAABGK010000029.1"/>
</dbReference>
<dbReference type="Pfam" id="PF01613">
    <property type="entry name" value="Flavin_Reduct"/>
    <property type="match status" value="1"/>
</dbReference>
<dbReference type="EMBL" id="JACHVS010000001">
    <property type="protein sequence ID" value="MBB2995646.1"/>
    <property type="molecule type" value="Genomic_DNA"/>
</dbReference>
<dbReference type="Pfam" id="PF17885">
    <property type="entry name" value="Smoa_sbd"/>
    <property type="match status" value="1"/>
</dbReference>
<feature type="domain" description="Flavin reductase like" evidence="3">
    <location>
        <begin position="423"/>
        <end position="565"/>
    </location>
</feature>
<dbReference type="GO" id="GO:0010181">
    <property type="term" value="F:FMN binding"/>
    <property type="evidence" value="ECO:0007669"/>
    <property type="project" value="InterPro"/>
</dbReference>
<dbReference type="SUPFAM" id="SSF51905">
    <property type="entry name" value="FAD/NAD(P)-binding domain"/>
    <property type="match status" value="1"/>
</dbReference>
<dbReference type="Gene3D" id="3.30.9.40">
    <property type="match status" value="1"/>
</dbReference>
<dbReference type="InterPro" id="IPR050268">
    <property type="entry name" value="NADH-dep_flavin_reductase"/>
</dbReference>
<dbReference type="Gene3D" id="3.50.50.60">
    <property type="entry name" value="FAD/NAD(P)-binding domain"/>
    <property type="match status" value="2"/>
</dbReference>
<name>A0A839QNS2_9MICC</name>
<dbReference type="SMART" id="SM00903">
    <property type="entry name" value="Flavin_Reduct"/>
    <property type="match status" value="1"/>
</dbReference>
<dbReference type="GO" id="GO:0042602">
    <property type="term" value="F:riboflavin reductase (NADPH) activity"/>
    <property type="evidence" value="ECO:0007669"/>
    <property type="project" value="TreeGrafter"/>
</dbReference>
<evidence type="ECO:0000256" key="2">
    <source>
        <dbReference type="ARBA" id="ARBA00023002"/>
    </source>
</evidence>
<dbReference type="PANTHER" id="PTHR30466:SF11">
    <property type="entry name" value="FLAVIN-DEPENDENT MONOOXYGENASE, REDUCTASE SUBUNIT HSAB"/>
    <property type="match status" value="1"/>
</dbReference>
<comment type="caution">
    <text evidence="4">The sequence shown here is derived from an EMBL/GenBank/DDBJ whole genome shotgun (WGS) entry which is preliminary data.</text>
</comment>
<dbReference type="PANTHER" id="PTHR30466">
    <property type="entry name" value="FLAVIN REDUCTASE"/>
    <property type="match status" value="1"/>
</dbReference>
<dbReference type="InterPro" id="IPR002563">
    <property type="entry name" value="Flavin_Rdtase-like_dom"/>
</dbReference>